<dbReference type="Gene3D" id="3.30.70.1070">
    <property type="entry name" value="Sporulation related repeat"/>
    <property type="match status" value="1"/>
</dbReference>
<reference evidence="3" key="2">
    <citation type="journal article" date="2021" name="PeerJ">
        <title>Extensive microbial diversity within the chicken gut microbiome revealed by metagenomics and culture.</title>
        <authorList>
            <person name="Gilroy R."/>
            <person name="Ravi A."/>
            <person name="Getino M."/>
            <person name="Pursley I."/>
            <person name="Horton D.L."/>
            <person name="Alikhan N.F."/>
            <person name="Baker D."/>
            <person name="Gharbi K."/>
            <person name="Hall N."/>
            <person name="Watson M."/>
            <person name="Adriaenssens E.M."/>
            <person name="Foster-Nyarko E."/>
            <person name="Jarju S."/>
            <person name="Secka A."/>
            <person name="Antonio M."/>
            <person name="Oren A."/>
            <person name="Chaudhuri R.R."/>
            <person name="La Ragione R."/>
            <person name="Hildebrand F."/>
            <person name="Pallen M.J."/>
        </authorList>
    </citation>
    <scope>NUCLEOTIDE SEQUENCE</scope>
    <source>
        <strain evidence="3">B1-3475</strain>
    </source>
</reference>
<evidence type="ECO:0000259" key="2">
    <source>
        <dbReference type="Pfam" id="PF05036"/>
    </source>
</evidence>
<gene>
    <name evidence="3" type="ORF">IAC08_07755</name>
</gene>
<dbReference type="Proteomes" id="UP000823617">
    <property type="component" value="Unassembled WGS sequence"/>
</dbReference>
<feature type="chain" id="PRO_5039424901" evidence="1">
    <location>
        <begin position="24"/>
        <end position="207"/>
    </location>
</feature>
<reference evidence="3" key="1">
    <citation type="submission" date="2020-10" db="EMBL/GenBank/DDBJ databases">
        <authorList>
            <person name="Gilroy R."/>
        </authorList>
    </citation>
    <scope>NUCLEOTIDE SEQUENCE</scope>
    <source>
        <strain evidence="3">B1-3475</strain>
    </source>
</reference>
<sequence>MKRNYFIYLVALPLLFLTCGKTAAMDADSTFVSAPEGYAFKDSVVYVPVPAMDTLLAGKNIFSLLPSKVKGNLADVFVHQSASIRGVMDAHFVSNSARPISGYRVRIFFDNRQSARADSQKVMDEFSEKYHGIPVYRSYVNPYFKVTAGDFRSKSEAMQLLQKIRQEFPSAFIVKEKSINYPALDKSNAVVADTIRVLYRIPEEITL</sequence>
<feature type="signal peptide" evidence="1">
    <location>
        <begin position="1"/>
        <end position="23"/>
    </location>
</feature>
<organism evidence="3 4">
    <name type="scientific">Candidatus Cryptobacteroides intestinigallinarum</name>
    <dbReference type="NCBI Taxonomy" id="2840767"/>
    <lineage>
        <taxon>Bacteria</taxon>
        <taxon>Pseudomonadati</taxon>
        <taxon>Bacteroidota</taxon>
        <taxon>Bacteroidia</taxon>
        <taxon>Bacteroidales</taxon>
        <taxon>Candidatus Cryptobacteroides</taxon>
    </lineage>
</organism>
<proteinExistence type="predicted"/>
<feature type="domain" description="SPOR" evidence="2">
    <location>
        <begin position="103"/>
        <end position="175"/>
    </location>
</feature>
<evidence type="ECO:0000313" key="3">
    <source>
        <dbReference type="EMBL" id="MBO8456278.1"/>
    </source>
</evidence>
<name>A0A9D9HLY4_9BACT</name>
<comment type="caution">
    <text evidence="3">The sequence shown here is derived from an EMBL/GenBank/DDBJ whole genome shotgun (WGS) entry which is preliminary data.</text>
</comment>
<dbReference type="SUPFAM" id="SSF110997">
    <property type="entry name" value="Sporulation related repeat"/>
    <property type="match status" value="1"/>
</dbReference>
<accession>A0A9D9HLY4</accession>
<protein>
    <submittedName>
        <fullName evidence="3">SPOR domain-containing protein</fullName>
    </submittedName>
</protein>
<dbReference type="AlphaFoldDB" id="A0A9D9HLY4"/>
<dbReference type="GO" id="GO:0042834">
    <property type="term" value="F:peptidoglycan binding"/>
    <property type="evidence" value="ECO:0007669"/>
    <property type="project" value="InterPro"/>
</dbReference>
<dbReference type="InterPro" id="IPR036680">
    <property type="entry name" value="SPOR-like_sf"/>
</dbReference>
<dbReference type="EMBL" id="JADIMK010000078">
    <property type="protein sequence ID" value="MBO8456278.1"/>
    <property type="molecule type" value="Genomic_DNA"/>
</dbReference>
<keyword evidence="1" id="KW-0732">Signal</keyword>
<dbReference type="InterPro" id="IPR007730">
    <property type="entry name" value="SPOR-like_dom"/>
</dbReference>
<evidence type="ECO:0000256" key="1">
    <source>
        <dbReference type="SAM" id="SignalP"/>
    </source>
</evidence>
<dbReference type="Pfam" id="PF05036">
    <property type="entry name" value="SPOR"/>
    <property type="match status" value="1"/>
</dbReference>
<evidence type="ECO:0000313" key="4">
    <source>
        <dbReference type="Proteomes" id="UP000823617"/>
    </source>
</evidence>